<reference evidence="3" key="1">
    <citation type="journal article" date="2019" name="Int. J. Syst. Evol. Microbiol.">
        <title>The Global Catalogue of Microorganisms (GCM) 10K type strain sequencing project: providing services to taxonomists for standard genome sequencing and annotation.</title>
        <authorList>
            <consortium name="The Broad Institute Genomics Platform"/>
            <consortium name="The Broad Institute Genome Sequencing Center for Infectious Disease"/>
            <person name="Wu L."/>
            <person name="Ma J."/>
        </authorList>
    </citation>
    <scope>NUCLEOTIDE SEQUENCE [LARGE SCALE GENOMIC DNA]</scope>
    <source>
        <strain evidence="3">CGMCC 4.7323</strain>
    </source>
</reference>
<feature type="region of interest" description="Disordered" evidence="1">
    <location>
        <begin position="1"/>
        <end position="53"/>
    </location>
</feature>
<comment type="caution">
    <text evidence="2">The sequence shown here is derived from an EMBL/GenBank/DDBJ whole genome shotgun (WGS) entry which is preliminary data.</text>
</comment>
<protein>
    <submittedName>
        <fullName evidence="2">Uncharacterized protein</fullName>
    </submittedName>
</protein>
<name>A0ABQ2J8Y6_9ACTN</name>
<dbReference type="Proteomes" id="UP000600080">
    <property type="component" value="Unassembled WGS sequence"/>
</dbReference>
<keyword evidence="3" id="KW-1185">Reference proteome</keyword>
<evidence type="ECO:0000313" key="2">
    <source>
        <dbReference type="EMBL" id="GGN40210.1"/>
    </source>
</evidence>
<sequence length="53" mass="5747">MDEPIAKCIARRIPVTDPRREAPGKQALPSPSRTETLPRGPDSRAPAADPSRI</sequence>
<evidence type="ECO:0000313" key="3">
    <source>
        <dbReference type="Proteomes" id="UP000600080"/>
    </source>
</evidence>
<accession>A0ABQ2J8Y6</accession>
<dbReference type="EMBL" id="BMND01000005">
    <property type="protein sequence ID" value="GGN40210.1"/>
    <property type="molecule type" value="Genomic_DNA"/>
</dbReference>
<organism evidence="2 3">
    <name type="scientific">Streptomyces kronopolitis</name>
    <dbReference type="NCBI Taxonomy" id="1612435"/>
    <lineage>
        <taxon>Bacteria</taxon>
        <taxon>Bacillati</taxon>
        <taxon>Actinomycetota</taxon>
        <taxon>Actinomycetes</taxon>
        <taxon>Kitasatosporales</taxon>
        <taxon>Streptomycetaceae</taxon>
        <taxon>Streptomyces</taxon>
    </lineage>
</organism>
<gene>
    <name evidence="2" type="ORF">GCM10012285_17980</name>
</gene>
<proteinExistence type="predicted"/>
<evidence type="ECO:0000256" key="1">
    <source>
        <dbReference type="SAM" id="MobiDB-lite"/>
    </source>
</evidence>